<dbReference type="SUPFAM" id="SSF47413">
    <property type="entry name" value="lambda repressor-like DNA-binding domains"/>
    <property type="match status" value="1"/>
</dbReference>
<dbReference type="AlphaFoldDB" id="A0A841M8C0"/>
<dbReference type="InterPro" id="IPR010982">
    <property type="entry name" value="Lambda_DNA-bd_dom_sf"/>
</dbReference>
<evidence type="ECO:0000256" key="1">
    <source>
        <dbReference type="ARBA" id="ARBA00023015"/>
    </source>
</evidence>
<accession>A0A841M8C0</accession>
<feature type="domain" description="HTH cro/C1-type" evidence="4">
    <location>
        <begin position="37"/>
        <end position="72"/>
    </location>
</feature>
<dbReference type="InterPro" id="IPR001387">
    <property type="entry name" value="Cro/C1-type_HTH"/>
</dbReference>
<keyword evidence="1" id="KW-0805">Transcription regulation</keyword>
<evidence type="ECO:0000256" key="2">
    <source>
        <dbReference type="ARBA" id="ARBA00023125"/>
    </source>
</evidence>
<keyword evidence="6" id="KW-1185">Reference proteome</keyword>
<evidence type="ECO:0000313" key="6">
    <source>
        <dbReference type="Proteomes" id="UP000555393"/>
    </source>
</evidence>
<comment type="caution">
    <text evidence="5">The sequence shown here is derived from an EMBL/GenBank/DDBJ whole genome shotgun (WGS) entry which is preliminary data.</text>
</comment>
<dbReference type="RefSeq" id="WP_184224710.1">
    <property type="nucleotide sequence ID" value="NZ_JACIIU010000033.1"/>
</dbReference>
<evidence type="ECO:0000256" key="3">
    <source>
        <dbReference type="ARBA" id="ARBA00023163"/>
    </source>
</evidence>
<evidence type="ECO:0000259" key="4">
    <source>
        <dbReference type="PROSITE" id="PS50943"/>
    </source>
</evidence>
<reference evidence="5 6" key="1">
    <citation type="submission" date="2020-08" db="EMBL/GenBank/DDBJ databases">
        <title>Genomic Encyclopedia of Type Strains, Phase IV (KMG-IV): sequencing the most valuable type-strain genomes for metagenomic binning, comparative biology and taxonomic classification.</title>
        <authorList>
            <person name="Goeker M."/>
        </authorList>
    </citation>
    <scope>NUCLEOTIDE SEQUENCE [LARGE SCALE GENOMIC DNA]</scope>
    <source>
        <strain evidence="5 6">DSM 22336</strain>
    </source>
</reference>
<dbReference type="Proteomes" id="UP000555393">
    <property type="component" value="Unassembled WGS sequence"/>
</dbReference>
<dbReference type="Gene3D" id="1.10.260.40">
    <property type="entry name" value="lambda repressor-like DNA-binding domains"/>
    <property type="match status" value="1"/>
</dbReference>
<dbReference type="SMART" id="SM00530">
    <property type="entry name" value="HTH_XRE"/>
    <property type="match status" value="1"/>
</dbReference>
<dbReference type="CDD" id="cd00093">
    <property type="entry name" value="HTH_XRE"/>
    <property type="match status" value="1"/>
</dbReference>
<sequence>MSAFDSIKKGLDEALEFSKGHEAGSLVHKIILPEIDVAKIRAQTGLSQTDFARSIGVAKGTLLNWEQRRRTPQGPAQVLLALIERKPSVVQDLLGKL</sequence>
<protein>
    <submittedName>
        <fullName evidence="5">Putative transcriptional regulator</fullName>
    </submittedName>
</protein>
<dbReference type="PANTHER" id="PTHR36511:SF4">
    <property type="entry name" value="ANTITOXIN MQSA"/>
    <property type="match status" value="1"/>
</dbReference>
<evidence type="ECO:0000313" key="5">
    <source>
        <dbReference type="EMBL" id="MBB6262481.1"/>
    </source>
</evidence>
<dbReference type="PROSITE" id="PS50943">
    <property type="entry name" value="HTH_CROC1"/>
    <property type="match status" value="1"/>
</dbReference>
<dbReference type="Pfam" id="PF01381">
    <property type="entry name" value="HTH_3"/>
    <property type="match status" value="1"/>
</dbReference>
<dbReference type="PANTHER" id="PTHR36511">
    <property type="entry name" value="MERR FAMILY BACTERIAL REGULATORY PROTEIN"/>
    <property type="match status" value="1"/>
</dbReference>
<dbReference type="EMBL" id="JACIIU010000033">
    <property type="protein sequence ID" value="MBB6262481.1"/>
    <property type="molecule type" value="Genomic_DNA"/>
</dbReference>
<keyword evidence="2" id="KW-0238">DNA-binding</keyword>
<gene>
    <name evidence="5" type="ORF">FHS77_003056</name>
</gene>
<dbReference type="InterPro" id="IPR052359">
    <property type="entry name" value="HTH-type_reg/antitoxin"/>
</dbReference>
<organism evidence="5 6">
    <name type="scientific">Paenochrobactrum gallinarii</name>
    <dbReference type="NCBI Taxonomy" id="643673"/>
    <lineage>
        <taxon>Bacteria</taxon>
        <taxon>Pseudomonadati</taxon>
        <taxon>Pseudomonadota</taxon>
        <taxon>Alphaproteobacteria</taxon>
        <taxon>Hyphomicrobiales</taxon>
        <taxon>Brucellaceae</taxon>
        <taxon>Paenochrobactrum</taxon>
    </lineage>
</organism>
<name>A0A841M8C0_9HYPH</name>
<proteinExistence type="predicted"/>
<keyword evidence="3" id="KW-0804">Transcription</keyword>
<dbReference type="GO" id="GO:0003677">
    <property type="term" value="F:DNA binding"/>
    <property type="evidence" value="ECO:0007669"/>
    <property type="project" value="UniProtKB-KW"/>
</dbReference>